<dbReference type="AlphaFoldDB" id="A0A8S1U7R0"/>
<reference evidence="1" key="1">
    <citation type="submission" date="2021-01" db="EMBL/GenBank/DDBJ databases">
        <authorList>
            <consortium name="Genoscope - CEA"/>
            <person name="William W."/>
        </authorList>
    </citation>
    <scope>NUCLEOTIDE SEQUENCE</scope>
</reference>
<evidence type="ECO:0000313" key="1">
    <source>
        <dbReference type="EMBL" id="CAD8161205.1"/>
    </source>
</evidence>
<dbReference type="Proteomes" id="UP000683925">
    <property type="component" value="Unassembled WGS sequence"/>
</dbReference>
<organism evidence="1 2">
    <name type="scientific">Paramecium octaurelia</name>
    <dbReference type="NCBI Taxonomy" id="43137"/>
    <lineage>
        <taxon>Eukaryota</taxon>
        <taxon>Sar</taxon>
        <taxon>Alveolata</taxon>
        <taxon>Ciliophora</taxon>
        <taxon>Intramacronucleata</taxon>
        <taxon>Oligohymenophorea</taxon>
        <taxon>Peniculida</taxon>
        <taxon>Parameciidae</taxon>
        <taxon>Paramecium</taxon>
    </lineage>
</organism>
<sequence>MALESRAYKQIIRKNIINCYSLRAITKSQQNIWLLPEAQQMLQNQTIEKQD</sequence>
<keyword evidence="2" id="KW-1185">Reference proteome</keyword>
<gene>
    <name evidence="1" type="ORF">POCTA_138.1.T0390268</name>
</gene>
<comment type="caution">
    <text evidence="1">The sequence shown here is derived from an EMBL/GenBank/DDBJ whole genome shotgun (WGS) entry which is preliminary data.</text>
</comment>
<accession>A0A8S1U7R0</accession>
<proteinExistence type="predicted"/>
<protein>
    <submittedName>
        <fullName evidence="1">Uncharacterized protein</fullName>
    </submittedName>
</protein>
<dbReference type="EMBL" id="CAJJDP010000039">
    <property type="protein sequence ID" value="CAD8161205.1"/>
    <property type="molecule type" value="Genomic_DNA"/>
</dbReference>
<evidence type="ECO:0000313" key="2">
    <source>
        <dbReference type="Proteomes" id="UP000683925"/>
    </source>
</evidence>
<name>A0A8S1U7R0_PAROT</name>